<keyword evidence="3" id="KW-1003">Cell membrane</keyword>
<dbReference type="PROSITE" id="PS50893">
    <property type="entry name" value="ABC_TRANSPORTER_2"/>
    <property type="match status" value="1"/>
</dbReference>
<keyword evidence="6" id="KW-0029">Amino-acid transport</keyword>
<keyword evidence="5 8" id="KW-0067">ATP-binding</keyword>
<reference evidence="9" key="1">
    <citation type="journal article" date="2019" name="Int. J. Syst. Evol. Microbiol.">
        <title>The Global Catalogue of Microorganisms (GCM) 10K type strain sequencing project: providing services to taxonomists for standard genome sequencing and annotation.</title>
        <authorList>
            <consortium name="The Broad Institute Genomics Platform"/>
            <consortium name="The Broad Institute Genome Sequencing Center for Infectious Disease"/>
            <person name="Wu L."/>
            <person name="Ma J."/>
        </authorList>
    </citation>
    <scope>NUCLEOTIDE SEQUENCE [LARGE SCALE GENOMIC DNA]</scope>
    <source>
        <strain evidence="9">NBRC 102407</strain>
    </source>
</reference>
<sequence>MNGGRMSTLLEVQDLRVNYGKVEAVHDVSLKVGAGQIVTVIGPNGAGKTTSLAAIMGLMNSSGRIVFDGHAQRRANVEKRVIQGLALVPEKRDLFGEMSVEDNLLLGAFQRYRQGHRDQAKTMDEVFELFPRLKERRAQAAATMSGGERQMLAIGRALMGKPKLLMLDEPSLGLAPLIVREIFRIIAGLRERGVSILLVEQNARAALQVADYAYVLEMGAVAMEGKASDLADDPRVVEAYLGFGSKHQDMLAT</sequence>
<evidence type="ECO:0000313" key="8">
    <source>
        <dbReference type="EMBL" id="GLT23705.1"/>
    </source>
</evidence>
<evidence type="ECO:0000313" key="9">
    <source>
        <dbReference type="Proteomes" id="UP001157167"/>
    </source>
</evidence>
<evidence type="ECO:0000256" key="2">
    <source>
        <dbReference type="ARBA" id="ARBA00022448"/>
    </source>
</evidence>
<keyword evidence="9" id="KW-1185">Reference proteome</keyword>
<comment type="caution">
    <text evidence="8">The sequence shown here is derived from an EMBL/GenBank/DDBJ whole genome shotgun (WGS) entry which is preliminary data.</text>
</comment>
<dbReference type="InterPro" id="IPR017871">
    <property type="entry name" value="ABC_transporter-like_CS"/>
</dbReference>
<evidence type="ECO:0000256" key="1">
    <source>
        <dbReference type="ARBA" id="ARBA00005417"/>
    </source>
</evidence>
<evidence type="ECO:0000256" key="6">
    <source>
        <dbReference type="ARBA" id="ARBA00022970"/>
    </source>
</evidence>
<feature type="domain" description="ABC transporter" evidence="7">
    <location>
        <begin position="10"/>
        <end position="243"/>
    </location>
</feature>
<dbReference type="InterPro" id="IPR003439">
    <property type="entry name" value="ABC_transporter-like_ATP-bd"/>
</dbReference>
<dbReference type="Proteomes" id="UP001157167">
    <property type="component" value="Unassembled WGS sequence"/>
</dbReference>
<comment type="similarity">
    <text evidence="1">Belongs to the ABC transporter superfamily.</text>
</comment>
<dbReference type="CDD" id="cd03224">
    <property type="entry name" value="ABC_TM1139_LivF_branched"/>
    <property type="match status" value="1"/>
</dbReference>
<proteinExistence type="inferred from homology"/>
<dbReference type="GO" id="GO:0005524">
    <property type="term" value="F:ATP binding"/>
    <property type="evidence" value="ECO:0007669"/>
    <property type="project" value="UniProtKB-KW"/>
</dbReference>
<dbReference type="InterPro" id="IPR052156">
    <property type="entry name" value="BCAA_Transport_ATP-bd_LivF"/>
</dbReference>
<protein>
    <submittedName>
        <fullName evidence="8">ABC transporter ATP-binding protein</fullName>
    </submittedName>
</protein>
<dbReference type="SUPFAM" id="SSF52540">
    <property type="entry name" value="P-loop containing nucleoside triphosphate hydrolases"/>
    <property type="match status" value="1"/>
</dbReference>
<keyword evidence="4" id="KW-0547">Nucleotide-binding</keyword>
<dbReference type="Pfam" id="PF00005">
    <property type="entry name" value="ABC_tran"/>
    <property type="match status" value="1"/>
</dbReference>
<evidence type="ECO:0000256" key="4">
    <source>
        <dbReference type="ARBA" id="ARBA00022741"/>
    </source>
</evidence>
<dbReference type="InterPro" id="IPR003593">
    <property type="entry name" value="AAA+_ATPase"/>
</dbReference>
<evidence type="ECO:0000256" key="5">
    <source>
        <dbReference type="ARBA" id="ARBA00022840"/>
    </source>
</evidence>
<accession>A0ABQ6FGY0</accession>
<evidence type="ECO:0000256" key="3">
    <source>
        <dbReference type="ARBA" id="ARBA00022475"/>
    </source>
</evidence>
<gene>
    <name evidence="8" type="ORF">GCM10007933_31730</name>
</gene>
<dbReference type="PANTHER" id="PTHR43820:SF6">
    <property type="entry name" value="ABC TRANSPORTER ATP-BINDING PROTEIN"/>
    <property type="match status" value="1"/>
</dbReference>
<evidence type="ECO:0000259" key="7">
    <source>
        <dbReference type="PROSITE" id="PS50893"/>
    </source>
</evidence>
<organism evidence="8 9">
    <name type="scientific">Zoogloea oryzae</name>
    <dbReference type="NCBI Taxonomy" id="310767"/>
    <lineage>
        <taxon>Bacteria</taxon>
        <taxon>Pseudomonadati</taxon>
        <taxon>Pseudomonadota</taxon>
        <taxon>Betaproteobacteria</taxon>
        <taxon>Rhodocyclales</taxon>
        <taxon>Zoogloeaceae</taxon>
        <taxon>Zoogloea</taxon>
    </lineage>
</organism>
<keyword evidence="3" id="KW-0472">Membrane</keyword>
<name>A0ABQ6FGY0_9RHOO</name>
<dbReference type="SMART" id="SM00382">
    <property type="entry name" value="AAA"/>
    <property type="match status" value="1"/>
</dbReference>
<dbReference type="EMBL" id="BSPX01000057">
    <property type="protein sequence ID" value="GLT23705.1"/>
    <property type="molecule type" value="Genomic_DNA"/>
</dbReference>
<keyword evidence="2" id="KW-0813">Transport</keyword>
<dbReference type="PANTHER" id="PTHR43820">
    <property type="entry name" value="HIGH-AFFINITY BRANCHED-CHAIN AMINO ACID TRANSPORT ATP-BINDING PROTEIN LIVF"/>
    <property type="match status" value="1"/>
</dbReference>
<dbReference type="InterPro" id="IPR027417">
    <property type="entry name" value="P-loop_NTPase"/>
</dbReference>
<dbReference type="Gene3D" id="3.40.50.300">
    <property type="entry name" value="P-loop containing nucleotide triphosphate hydrolases"/>
    <property type="match status" value="1"/>
</dbReference>
<dbReference type="PROSITE" id="PS00211">
    <property type="entry name" value="ABC_TRANSPORTER_1"/>
    <property type="match status" value="1"/>
</dbReference>